<evidence type="ECO:0000313" key="2">
    <source>
        <dbReference type="Proteomes" id="UP000265140"/>
    </source>
</evidence>
<reference evidence="1 2" key="1">
    <citation type="submission" date="2020-02" db="EMBL/GenBank/DDBJ databases">
        <title>Esox lucius (northern pike) genome, fEsoLuc1, primary haplotype.</title>
        <authorList>
            <person name="Myers G."/>
            <person name="Karagic N."/>
            <person name="Meyer A."/>
            <person name="Pippel M."/>
            <person name="Reichard M."/>
            <person name="Winkler S."/>
            <person name="Tracey A."/>
            <person name="Sims Y."/>
            <person name="Howe K."/>
            <person name="Rhie A."/>
            <person name="Formenti G."/>
            <person name="Durbin R."/>
            <person name="Fedrigo O."/>
            <person name="Jarvis E.D."/>
        </authorList>
    </citation>
    <scope>NUCLEOTIDE SEQUENCE [LARGE SCALE GENOMIC DNA]</scope>
</reference>
<name>A0AAY5JXH5_ESOLU</name>
<organism evidence="1 2">
    <name type="scientific">Esox lucius</name>
    <name type="common">Northern pike</name>
    <dbReference type="NCBI Taxonomy" id="8010"/>
    <lineage>
        <taxon>Eukaryota</taxon>
        <taxon>Metazoa</taxon>
        <taxon>Chordata</taxon>
        <taxon>Craniata</taxon>
        <taxon>Vertebrata</taxon>
        <taxon>Euteleostomi</taxon>
        <taxon>Actinopterygii</taxon>
        <taxon>Neopterygii</taxon>
        <taxon>Teleostei</taxon>
        <taxon>Protacanthopterygii</taxon>
        <taxon>Esociformes</taxon>
        <taxon>Esocidae</taxon>
        <taxon>Esox</taxon>
    </lineage>
</organism>
<evidence type="ECO:0000313" key="1">
    <source>
        <dbReference type="Ensembl" id="ENSELUP00000080405.1"/>
    </source>
</evidence>
<proteinExistence type="predicted"/>
<protein>
    <submittedName>
        <fullName evidence="1">Uncharacterized protein</fullName>
    </submittedName>
</protein>
<accession>A0AAY5JXH5</accession>
<dbReference type="Ensembl" id="ENSELUT00000103357.1">
    <property type="protein sequence ID" value="ENSELUP00000080405.1"/>
    <property type="gene ID" value="ENSELUG00000042600.1"/>
</dbReference>
<reference evidence="1" key="2">
    <citation type="submission" date="2025-08" db="UniProtKB">
        <authorList>
            <consortium name="Ensembl"/>
        </authorList>
    </citation>
    <scope>IDENTIFICATION</scope>
</reference>
<dbReference type="Proteomes" id="UP000265140">
    <property type="component" value="Chromosome 7"/>
</dbReference>
<dbReference type="AlphaFoldDB" id="A0AAY5JXH5"/>
<sequence>MKQAAVDLYDLLPDSCRRFPKRHRWAMFGTPLRDPLDQMKEATTLELATGHYFLAYTSRAMEGGGESKRDGEKSDISLCLLPNSL</sequence>
<keyword evidence="2" id="KW-1185">Reference proteome</keyword>
<reference evidence="1" key="3">
    <citation type="submission" date="2025-09" db="UniProtKB">
        <authorList>
            <consortium name="Ensembl"/>
        </authorList>
    </citation>
    <scope>IDENTIFICATION</scope>
</reference>